<dbReference type="GO" id="GO:0003700">
    <property type="term" value="F:DNA-binding transcription factor activity"/>
    <property type="evidence" value="ECO:0007669"/>
    <property type="project" value="InterPro"/>
</dbReference>
<evidence type="ECO:0000256" key="2">
    <source>
        <dbReference type="ARBA" id="ARBA00023125"/>
    </source>
</evidence>
<dbReference type="RefSeq" id="WP_041454433.1">
    <property type="nucleotide sequence ID" value="NZ_BJXZ01000023.1"/>
</dbReference>
<keyword evidence="1" id="KW-0805">Transcription regulation</keyword>
<keyword evidence="2" id="KW-0238">DNA-binding</keyword>
<dbReference type="Pfam" id="PF12833">
    <property type="entry name" value="HTH_18"/>
    <property type="match status" value="1"/>
</dbReference>
<dbReference type="KEGG" id="png:PNIG_a2092"/>
<dbReference type="Pfam" id="PF06719">
    <property type="entry name" value="AraC_N"/>
    <property type="match status" value="1"/>
</dbReference>
<dbReference type="InterPro" id="IPR020449">
    <property type="entry name" value="Tscrpt_reg_AraC-type_HTH"/>
</dbReference>
<dbReference type="Gene3D" id="1.10.10.60">
    <property type="entry name" value="Homeodomain-like"/>
    <property type="match status" value="2"/>
</dbReference>
<dbReference type="GO" id="GO:0043565">
    <property type="term" value="F:sequence-specific DNA binding"/>
    <property type="evidence" value="ECO:0007669"/>
    <property type="project" value="InterPro"/>
</dbReference>
<dbReference type="PANTHER" id="PTHR43436">
    <property type="entry name" value="ARAC-FAMILY TRANSCRIPTIONAL REGULATOR"/>
    <property type="match status" value="1"/>
</dbReference>
<dbReference type="InterPro" id="IPR018062">
    <property type="entry name" value="HTH_AraC-typ_CS"/>
</dbReference>
<dbReference type="PRINTS" id="PR00032">
    <property type="entry name" value="HTHARAC"/>
</dbReference>
<protein>
    <recommendedName>
        <fullName evidence="4">HTH araC/xylS-type domain-containing protein</fullName>
    </recommendedName>
</protein>
<dbReference type="SUPFAM" id="SSF46689">
    <property type="entry name" value="Homeodomain-like"/>
    <property type="match status" value="2"/>
</dbReference>
<evidence type="ECO:0000313" key="6">
    <source>
        <dbReference type="Proteomes" id="UP000198329"/>
    </source>
</evidence>
<dbReference type="InterPro" id="IPR018060">
    <property type="entry name" value="HTH_AraC"/>
</dbReference>
<dbReference type="InterPro" id="IPR009057">
    <property type="entry name" value="Homeodomain-like_sf"/>
</dbReference>
<evidence type="ECO:0000256" key="1">
    <source>
        <dbReference type="ARBA" id="ARBA00023015"/>
    </source>
</evidence>
<dbReference type="PANTHER" id="PTHR43436:SF1">
    <property type="entry name" value="TRANSCRIPTIONAL REGULATORY PROTEIN"/>
    <property type="match status" value="1"/>
</dbReference>
<evidence type="ECO:0000259" key="4">
    <source>
        <dbReference type="PROSITE" id="PS01124"/>
    </source>
</evidence>
<keyword evidence="3" id="KW-0804">Transcription</keyword>
<dbReference type="EMBL" id="CP011036">
    <property type="protein sequence ID" value="ASM54150.1"/>
    <property type="molecule type" value="Genomic_DNA"/>
</dbReference>
<keyword evidence="6" id="KW-1185">Reference proteome</keyword>
<evidence type="ECO:0000313" key="5">
    <source>
        <dbReference type="EMBL" id="ASM54150.1"/>
    </source>
</evidence>
<organism evidence="5 6">
    <name type="scientific">Pseudoalteromonas nigrifaciens</name>
    <dbReference type="NCBI Taxonomy" id="28109"/>
    <lineage>
        <taxon>Bacteria</taxon>
        <taxon>Pseudomonadati</taxon>
        <taxon>Pseudomonadota</taxon>
        <taxon>Gammaproteobacteria</taxon>
        <taxon>Alteromonadales</taxon>
        <taxon>Pseudoalteromonadaceae</taxon>
        <taxon>Pseudoalteromonas</taxon>
    </lineage>
</organism>
<dbReference type="PROSITE" id="PS00041">
    <property type="entry name" value="HTH_ARAC_FAMILY_1"/>
    <property type="match status" value="1"/>
</dbReference>
<proteinExistence type="predicted"/>
<dbReference type="Proteomes" id="UP000198329">
    <property type="component" value="Chromosome I"/>
</dbReference>
<dbReference type="GeneID" id="300941792"/>
<dbReference type="PROSITE" id="PS01124">
    <property type="entry name" value="HTH_ARAC_FAMILY_2"/>
    <property type="match status" value="1"/>
</dbReference>
<dbReference type="SMART" id="SM00342">
    <property type="entry name" value="HTH_ARAC"/>
    <property type="match status" value="1"/>
</dbReference>
<dbReference type="AlphaFoldDB" id="A0AAC9UGL1"/>
<evidence type="ECO:0000256" key="3">
    <source>
        <dbReference type="ARBA" id="ARBA00023163"/>
    </source>
</evidence>
<dbReference type="InterPro" id="IPR009594">
    <property type="entry name" value="Tscrpt_reg_HTH_AraC_N"/>
</dbReference>
<sequence>MMQKTNIEQLLRLIPKNQTIESDIPDLVFHCADRPEKIIGYVLEPSICIVLQGEREVYLGTDCVKFDNTNLMFCPVDAPLNIHIKQASLDNPVVVLSMKLNLLMIRDVLAKIPPKKHIDEGYFGIKWQLDDSIMPSFDRLIELLNYPNDIEFLSPLIQQEIYYRLLSGKQGDKLRQLVTNGSHIHRIAQAVDWLKAHLDEPLVIADLASRCGMSVSGFHQHFKKITQLSPLQYQKNLRLMEARRLIKINDAQISYIALQVGYESPSQFSREYKRLFGISPNNDLD</sequence>
<feature type="domain" description="HTH araC/xylS-type" evidence="4">
    <location>
        <begin position="188"/>
        <end position="285"/>
    </location>
</feature>
<gene>
    <name evidence="5" type="ORF">PNIG_a2092</name>
</gene>
<accession>A0AAC9UGL1</accession>
<name>A0AAC9UGL1_9GAMM</name>
<reference evidence="5 6" key="1">
    <citation type="submission" date="2015-03" db="EMBL/GenBank/DDBJ databases">
        <authorList>
            <person name="Xie B.-B."/>
            <person name="Rong J.-C."/>
            <person name="Qin Q.-L."/>
            <person name="Zhang Y.-Z."/>
        </authorList>
    </citation>
    <scope>NUCLEOTIDE SEQUENCE [LARGE SCALE GENOMIC DNA]</scope>
    <source>
        <strain evidence="5 6">KMM 661</strain>
    </source>
</reference>